<comment type="caution">
    <text evidence="1">The sequence shown here is derived from an EMBL/GenBank/DDBJ whole genome shotgun (WGS) entry which is preliminary data.</text>
</comment>
<dbReference type="SUPFAM" id="SSF52151">
    <property type="entry name" value="FabD/lysophospholipase-like"/>
    <property type="match status" value="1"/>
</dbReference>
<evidence type="ECO:0008006" key="2">
    <source>
        <dbReference type="Google" id="ProtNLM"/>
    </source>
</evidence>
<dbReference type="GO" id="GO:0047372">
    <property type="term" value="F:monoacylglycerol lipase activity"/>
    <property type="evidence" value="ECO:0007669"/>
    <property type="project" value="TreeGrafter"/>
</dbReference>
<organism evidence="1">
    <name type="scientific">bioreactor metagenome</name>
    <dbReference type="NCBI Taxonomy" id="1076179"/>
    <lineage>
        <taxon>unclassified sequences</taxon>
        <taxon>metagenomes</taxon>
        <taxon>ecological metagenomes</taxon>
    </lineage>
</organism>
<evidence type="ECO:0000313" key="1">
    <source>
        <dbReference type="EMBL" id="MPN37311.1"/>
    </source>
</evidence>
<dbReference type="EMBL" id="VSSQ01091893">
    <property type="protein sequence ID" value="MPN37311.1"/>
    <property type="molecule type" value="Genomic_DNA"/>
</dbReference>
<gene>
    <name evidence="1" type="ORF">SDC9_184827</name>
</gene>
<name>A0A645HE68_9ZZZZ</name>
<sequence>MDGGVYANNPSMCALVEAFKLWPGKPLQEFKMLSVGCGKVVKPYHHNKTRNFGYIHWLNPILDILMSSVAETTDYQARQMFHIAGVPDNYVRIEPPMLNADSRIDNAKPYNIRRLLSASQNFIDHNQILLDSLCAGLLDRNN</sequence>
<dbReference type="InterPro" id="IPR016035">
    <property type="entry name" value="Acyl_Trfase/lysoPLipase"/>
</dbReference>
<accession>A0A645HE68</accession>
<protein>
    <recommendedName>
        <fullName evidence="2">PNPLA domain-containing protein</fullName>
    </recommendedName>
</protein>
<dbReference type="AlphaFoldDB" id="A0A645HE68"/>
<dbReference type="GO" id="GO:0004620">
    <property type="term" value="F:phospholipase activity"/>
    <property type="evidence" value="ECO:0007669"/>
    <property type="project" value="TreeGrafter"/>
</dbReference>
<dbReference type="Gene3D" id="3.40.1090.10">
    <property type="entry name" value="Cytosolic phospholipase A2 catalytic domain"/>
    <property type="match status" value="1"/>
</dbReference>
<dbReference type="PANTHER" id="PTHR32176">
    <property type="entry name" value="XYLOSE ISOMERASE"/>
    <property type="match status" value="1"/>
</dbReference>
<proteinExistence type="predicted"/>
<reference evidence="1" key="1">
    <citation type="submission" date="2019-08" db="EMBL/GenBank/DDBJ databases">
        <authorList>
            <person name="Kucharzyk K."/>
            <person name="Murdoch R.W."/>
            <person name="Higgins S."/>
            <person name="Loffler F."/>
        </authorList>
    </citation>
    <scope>NUCLEOTIDE SEQUENCE</scope>
</reference>
<dbReference type="PANTHER" id="PTHR32176:SF92">
    <property type="entry name" value="XYLOSE ISOMERASE"/>
    <property type="match status" value="1"/>
</dbReference>